<organism evidence="2 3">
    <name type="scientific">Stenotrophomonas bentonitica</name>
    <dbReference type="NCBI Taxonomy" id="1450134"/>
    <lineage>
        <taxon>Bacteria</taxon>
        <taxon>Pseudomonadati</taxon>
        <taxon>Pseudomonadota</taxon>
        <taxon>Gammaproteobacteria</taxon>
        <taxon>Lysobacterales</taxon>
        <taxon>Lysobacteraceae</taxon>
        <taxon>Stenotrophomonas</taxon>
    </lineage>
</organism>
<sequence>MTLATIAGGLVALATLLGFVLHGCGHVAYSTYLNDWGVQEGLFPQTADWKVVRGYYAVVLQGSELISDIPWRVVFYAFCGMTTAIFVANLPTVQRTAFHDWFAARPFWIREPVKAMVGSAAVLYVALTMTLIGTLLALIPGWLGERAGHLQAIEEREAIHEKDGHENHPAELWRDGKKEVSGKIIASSEALIAIYDQDLDLVRTLERTGYEIRSEKSLYSAK</sequence>
<reference evidence="2 3" key="1">
    <citation type="submission" date="2024-04" db="EMBL/GenBank/DDBJ databases">
        <title>Bacterial endophytes with biocontrol capabilities against important plant pathogens.</title>
        <authorList>
            <person name="Alayande K.A."/>
        </authorList>
    </citation>
    <scope>NUCLEOTIDE SEQUENCE [LARGE SCALE GENOMIC DNA]</scope>
    <source>
        <strain evidence="2 3">KV22</strain>
    </source>
</reference>
<keyword evidence="1" id="KW-0812">Transmembrane</keyword>
<dbReference type="Proteomes" id="UP001455088">
    <property type="component" value="Unassembled WGS sequence"/>
</dbReference>
<gene>
    <name evidence="2" type="ORF">AAE039_15365</name>
</gene>
<evidence type="ECO:0000256" key="1">
    <source>
        <dbReference type="SAM" id="Phobius"/>
    </source>
</evidence>
<comment type="caution">
    <text evidence="2">The sequence shown here is derived from an EMBL/GenBank/DDBJ whole genome shotgun (WGS) entry which is preliminary data.</text>
</comment>
<protein>
    <recommendedName>
        <fullName evidence="4">Transmembrane protein</fullName>
    </recommendedName>
</protein>
<accession>A0ABU9JQ17</accession>
<keyword evidence="1" id="KW-1133">Transmembrane helix</keyword>
<evidence type="ECO:0000313" key="3">
    <source>
        <dbReference type="Proteomes" id="UP001455088"/>
    </source>
</evidence>
<dbReference type="EMBL" id="JBBYHY010000008">
    <property type="protein sequence ID" value="MEL3954937.1"/>
    <property type="molecule type" value="Genomic_DNA"/>
</dbReference>
<proteinExistence type="predicted"/>
<keyword evidence="1" id="KW-0472">Membrane</keyword>
<evidence type="ECO:0008006" key="4">
    <source>
        <dbReference type="Google" id="ProtNLM"/>
    </source>
</evidence>
<keyword evidence="3" id="KW-1185">Reference proteome</keyword>
<dbReference type="RefSeq" id="WP_050559869.1">
    <property type="nucleotide sequence ID" value="NZ_JBBYHY010000008.1"/>
</dbReference>
<feature type="transmembrane region" description="Helical" evidence="1">
    <location>
        <begin position="73"/>
        <end position="94"/>
    </location>
</feature>
<name>A0ABU9JQ17_9GAMM</name>
<feature type="transmembrane region" description="Helical" evidence="1">
    <location>
        <begin position="115"/>
        <end position="143"/>
    </location>
</feature>
<evidence type="ECO:0000313" key="2">
    <source>
        <dbReference type="EMBL" id="MEL3954937.1"/>
    </source>
</evidence>